<dbReference type="RefSeq" id="WP_011077000.1">
    <property type="nucleotide sequence ID" value="NC_004432.1"/>
</dbReference>
<keyword evidence="10 12" id="KW-0472">Membrane</keyword>
<feature type="transmembrane region" description="Helical" evidence="12">
    <location>
        <begin position="402"/>
        <end position="427"/>
    </location>
</feature>
<reference evidence="16 17" key="1">
    <citation type="journal article" date="2002" name="Nucleic Acids Res.">
        <title>The complete genomic sequence of Mycoplasma penetrans, an intracellular bacterial pathogen in humans.</title>
        <authorList>
            <person name="Sasaki Y."/>
            <person name="Ishikawa J."/>
            <person name="Yamashita A."/>
            <person name="Oshima K."/>
            <person name="Kenri T."/>
            <person name="Furuya K."/>
            <person name="Yoshino C."/>
            <person name="Horino A."/>
            <person name="Shiba T."/>
            <person name="Sasaki T."/>
            <person name="Hattori M."/>
        </authorList>
    </citation>
    <scope>NUCLEOTIDE SEQUENCE [LARGE SCALE GENOMIC DNA]</scope>
    <source>
        <strain evidence="16 17">HF-2</strain>
    </source>
</reference>
<dbReference type="PROSITE" id="PS51103">
    <property type="entry name" value="PTS_EIIC_TYPE_1"/>
    <property type="match status" value="1"/>
</dbReference>
<dbReference type="AlphaFoldDB" id="Q8EWN0"/>
<evidence type="ECO:0000256" key="6">
    <source>
        <dbReference type="ARBA" id="ARBA00022683"/>
    </source>
</evidence>
<dbReference type="eggNOG" id="COG2190">
    <property type="taxonomic scope" value="Bacteria"/>
</dbReference>
<feature type="domain" description="PTS EIIA type-1" evidence="13">
    <location>
        <begin position="646"/>
        <end position="750"/>
    </location>
</feature>
<evidence type="ECO:0000256" key="9">
    <source>
        <dbReference type="ARBA" id="ARBA00022989"/>
    </source>
</evidence>
<dbReference type="InterPro" id="IPR018113">
    <property type="entry name" value="PTrfase_EIIB_Cys"/>
</dbReference>
<dbReference type="InterPro" id="IPR050429">
    <property type="entry name" value="PTS_Glucose_EIICBA"/>
</dbReference>
<keyword evidence="3" id="KW-1003">Cell membrane</keyword>
<evidence type="ECO:0000256" key="2">
    <source>
        <dbReference type="ARBA" id="ARBA00022448"/>
    </source>
</evidence>
<accession>Q8EWN0</accession>
<feature type="transmembrane region" description="Helical" evidence="12">
    <location>
        <begin position="199"/>
        <end position="222"/>
    </location>
</feature>
<dbReference type="eggNOG" id="COG1263">
    <property type="taxonomic scope" value="Bacteria"/>
</dbReference>
<feature type="transmembrane region" description="Helical" evidence="12">
    <location>
        <begin position="109"/>
        <end position="128"/>
    </location>
</feature>
<keyword evidence="17" id="KW-1185">Reference proteome</keyword>
<feature type="domain" description="PTS EIIC type-1" evidence="15">
    <location>
        <begin position="29"/>
        <end position="493"/>
    </location>
</feature>
<evidence type="ECO:0000259" key="14">
    <source>
        <dbReference type="PROSITE" id="PS51098"/>
    </source>
</evidence>
<keyword evidence="2" id="KW-0813">Transport</keyword>
<evidence type="ECO:0000256" key="7">
    <source>
        <dbReference type="ARBA" id="ARBA00022692"/>
    </source>
</evidence>
<dbReference type="InterPro" id="IPR003352">
    <property type="entry name" value="PTS_EIIC"/>
</dbReference>
<protein>
    <submittedName>
        <fullName evidence="16">PTS system glucose-specific IIABC component</fullName>
    </submittedName>
</protein>
<feature type="transmembrane region" description="Helical" evidence="12">
    <location>
        <begin position="434"/>
        <end position="454"/>
    </location>
</feature>
<evidence type="ECO:0000259" key="13">
    <source>
        <dbReference type="PROSITE" id="PS51093"/>
    </source>
</evidence>
<dbReference type="GO" id="GO:0008982">
    <property type="term" value="F:protein-N(PI)-phosphohistidine-sugar phosphotransferase activity"/>
    <property type="evidence" value="ECO:0007669"/>
    <property type="project" value="InterPro"/>
</dbReference>
<dbReference type="NCBIfam" id="TIGR00830">
    <property type="entry name" value="PTBA"/>
    <property type="match status" value="1"/>
</dbReference>
<feature type="transmembrane region" description="Helical" evidence="12">
    <location>
        <begin position="42"/>
        <end position="64"/>
    </location>
</feature>
<feature type="transmembrane region" description="Helical" evidence="12">
    <location>
        <begin position="161"/>
        <end position="179"/>
    </location>
</feature>
<comment type="subcellular location">
    <subcellularLocation>
        <location evidence="1">Cell membrane</location>
        <topology evidence="1">Multi-pass membrane protein</topology>
    </subcellularLocation>
</comment>
<keyword evidence="7 12" id="KW-0812">Transmembrane</keyword>
<dbReference type="GO" id="GO:0090563">
    <property type="term" value="F:protein-phosphocysteine-sugar phosphotransferase activity"/>
    <property type="evidence" value="ECO:0007669"/>
    <property type="project" value="TreeGrafter"/>
</dbReference>
<keyword evidence="5" id="KW-0808">Transferase</keyword>
<dbReference type="STRING" id="272633.gene:10731272"/>
<dbReference type="NCBIfam" id="TIGR00826">
    <property type="entry name" value="EIIB_glc"/>
    <property type="match status" value="1"/>
</dbReference>
<dbReference type="FunCoup" id="Q8EWN0">
    <property type="interactions" value="39"/>
</dbReference>
<sequence>MNIKTWLQKSNSTFFNMFHFKKGETKNKGKVKDFFSQLSRGLMLPIAILPIAGLLLGIGGAIGANIPQTSDLQILANIFKAMSQVVFDSLPILFCVAITITFSKDRGTAAFSSLLAYLVFCSIQVPFIQKENGQIVSIMWFHTNLNVVRSITTTLFGFTNLQTSIFGGILVGFLTSFIYNKVSKIKLPTALDFFSGIRLVPIVLIPVISLLAVLFLIFWPWVGYVISIIGQNIQLAPYGTGGLLYGILGRSLMPFGLHHIPIILAYQTDFGGVLYKQDLLNALVNNGVSTDSTIYQAINNAFPGTSIVGDQNIWNFINSLSFNSLPNADGTQTPIFQWFVKNLNVYAGKYTQDYPTYMGACMGIGVALILVSKKENRKRVASVVGSAMAVAFLTGITEPLEYTFLFCAAPLYYLIYVPLSGISYMLMELSQAHVGVGFARGFIDLIIYGAIPVVKGSNFYWAFPIAIGEGLITGFSFYFLIKKFNFSTPGRNENNFELITKSKYKEMKNMASSSKNKNEAPERIAKLIYALGGLDNIENVTACATRLRVSLNSSELVKVNDFKSMGSKGEFLKDKAIQVIFGGEASILSDQINDVIEGNLSLPKDLKTENTDLNKQENKVENKKIIPFKVFAPVNGKIQYLENVDDDVFKNKLMGNGVAILPTSNKVYSILSKGKLVDIFDTKHCYTFESEDKTKILFHIGIDSVSLSSNPFKPVCKKDSDVSKKSLISEIDLNLLKKAKSIASPIVLPELLENQEVKILVKNNQVIKQGDPILEIIEKTK</sequence>
<dbReference type="PROSITE" id="PS51093">
    <property type="entry name" value="PTS_EIIA_TYPE_1"/>
    <property type="match status" value="1"/>
</dbReference>
<gene>
    <name evidence="16" type="ordered locus">MYPE1730</name>
</gene>
<dbReference type="GO" id="GO:0016301">
    <property type="term" value="F:kinase activity"/>
    <property type="evidence" value="ECO:0007669"/>
    <property type="project" value="UniProtKB-KW"/>
</dbReference>
<dbReference type="GO" id="GO:0009401">
    <property type="term" value="P:phosphoenolpyruvate-dependent sugar phosphotransferase system"/>
    <property type="evidence" value="ECO:0007669"/>
    <property type="project" value="UniProtKB-KW"/>
</dbReference>
<dbReference type="GO" id="GO:0005886">
    <property type="term" value="C:plasma membrane"/>
    <property type="evidence" value="ECO:0007669"/>
    <property type="project" value="UniProtKB-SubCell"/>
</dbReference>
<evidence type="ECO:0000256" key="11">
    <source>
        <dbReference type="PROSITE-ProRule" id="PRU00421"/>
    </source>
</evidence>
<dbReference type="eggNOG" id="COG1264">
    <property type="taxonomic scope" value="Bacteria"/>
</dbReference>
<dbReference type="Proteomes" id="UP000002522">
    <property type="component" value="Chromosome"/>
</dbReference>
<evidence type="ECO:0000256" key="12">
    <source>
        <dbReference type="SAM" id="Phobius"/>
    </source>
</evidence>
<keyword evidence="8" id="KW-0418">Kinase</keyword>
<keyword evidence="9 12" id="KW-1133">Transmembrane helix</keyword>
<feature type="active site" description="Phosphocysteine intermediate; for EIIB activity" evidence="11">
    <location>
        <position position="543"/>
    </location>
</feature>
<dbReference type="KEGG" id="mpe:MYPE1730"/>
<keyword evidence="4" id="KW-0762">Sugar transport</keyword>
<feature type="transmembrane region" description="Helical" evidence="12">
    <location>
        <begin position="460"/>
        <end position="481"/>
    </location>
</feature>
<dbReference type="InterPro" id="IPR001127">
    <property type="entry name" value="PTS_EIIA_1_perm"/>
</dbReference>
<dbReference type="HOGENOM" id="CLU_012312_1_1_14"/>
<dbReference type="EMBL" id="BA000026">
    <property type="protein sequence ID" value="BAC43964.1"/>
    <property type="molecule type" value="Genomic_DNA"/>
</dbReference>
<organism evidence="16 17">
    <name type="scientific">Malacoplasma penetrans (strain HF-2)</name>
    <name type="common">Mycoplasma penetrans</name>
    <dbReference type="NCBI Taxonomy" id="272633"/>
    <lineage>
        <taxon>Bacteria</taxon>
        <taxon>Bacillati</taxon>
        <taxon>Mycoplasmatota</taxon>
        <taxon>Mycoplasmoidales</taxon>
        <taxon>Mycoplasmoidaceae</taxon>
        <taxon>Malacoplasma</taxon>
    </lineage>
</organism>
<evidence type="ECO:0000256" key="1">
    <source>
        <dbReference type="ARBA" id="ARBA00004651"/>
    </source>
</evidence>
<dbReference type="PROSITE" id="PS51098">
    <property type="entry name" value="PTS_EIIB_TYPE_1"/>
    <property type="match status" value="1"/>
</dbReference>
<feature type="transmembrane region" description="Helical" evidence="12">
    <location>
        <begin position="85"/>
        <end position="103"/>
    </location>
</feature>
<dbReference type="InParanoid" id="Q8EWN0"/>
<proteinExistence type="predicted"/>
<dbReference type="InterPro" id="IPR036878">
    <property type="entry name" value="Glu_permease_IIB"/>
</dbReference>
<name>Q8EWN0_MALP2</name>
<dbReference type="InterPro" id="IPR001996">
    <property type="entry name" value="PTS_IIB_1"/>
</dbReference>
<evidence type="ECO:0000259" key="15">
    <source>
        <dbReference type="PROSITE" id="PS51103"/>
    </source>
</evidence>
<dbReference type="InterPro" id="IPR011055">
    <property type="entry name" value="Dup_hybrid_motif"/>
</dbReference>
<dbReference type="PANTHER" id="PTHR30009:SF20">
    <property type="entry name" value="PTS SYSTEM GLUCOSE-SPECIFIC EIICB COMPONENT-RELATED"/>
    <property type="match status" value="1"/>
</dbReference>
<dbReference type="Gene3D" id="2.70.70.10">
    <property type="entry name" value="Glucose Permease (Domain IIA)"/>
    <property type="match status" value="1"/>
</dbReference>
<keyword evidence="6" id="KW-0598">Phosphotransferase system</keyword>
<feature type="transmembrane region" description="Helical" evidence="12">
    <location>
        <begin position="354"/>
        <end position="372"/>
    </location>
</feature>
<dbReference type="Gene3D" id="3.30.1360.60">
    <property type="entry name" value="Glucose permease domain IIB"/>
    <property type="match status" value="1"/>
</dbReference>
<feature type="domain" description="PTS EIIB type-1" evidence="14">
    <location>
        <begin position="521"/>
        <end position="602"/>
    </location>
</feature>
<dbReference type="Pfam" id="PF00367">
    <property type="entry name" value="PTS_EIIB"/>
    <property type="match status" value="1"/>
</dbReference>
<dbReference type="SUPFAM" id="SSF55604">
    <property type="entry name" value="Glucose permease domain IIB"/>
    <property type="match status" value="1"/>
</dbReference>
<evidence type="ECO:0000256" key="5">
    <source>
        <dbReference type="ARBA" id="ARBA00022679"/>
    </source>
</evidence>
<evidence type="ECO:0000313" key="17">
    <source>
        <dbReference type="Proteomes" id="UP000002522"/>
    </source>
</evidence>
<dbReference type="SUPFAM" id="SSF51261">
    <property type="entry name" value="Duplicated hybrid motif"/>
    <property type="match status" value="1"/>
</dbReference>
<evidence type="ECO:0000256" key="4">
    <source>
        <dbReference type="ARBA" id="ARBA00022597"/>
    </source>
</evidence>
<evidence type="ECO:0000256" key="3">
    <source>
        <dbReference type="ARBA" id="ARBA00022475"/>
    </source>
</evidence>
<evidence type="ECO:0000256" key="8">
    <source>
        <dbReference type="ARBA" id="ARBA00022777"/>
    </source>
</evidence>
<evidence type="ECO:0000256" key="10">
    <source>
        <dbReference type="ARBA" id="ARBA00023136"/>
    </source>
</evidence>
<evidence type="ECO:0000313" key="16">
    <source>
        <dbReference type="EMBL" id="BAC43964.1"/>
    </source>
</evidence>
<dbReference type="InterPro" id="IPR013013">
    <property type="entry name" value="PTS_EIIC_1"/>
</dbReference>
<dbReference type="PANTHER" id="PTHR30009">
    <property type="entry name" value="CYTOCHROME C-TYPE SYNTHESIS PROTEIN AND PTS TRANSMEMBRANE COMPONENT"/>
    <property type="match status" value="1"/>
</dbReference>
<feature type="transmembrane region" description="Helical" evidence="12">
    <location>
        <begin position="379"/>
        <end position="396"/>
    </location>
</feature>
<dbReference type="Pfam" id="PF00358">
    <property type="entry name" value="PTS_EIIA_1"/>
    <property type="match status" value="1"/>
</dbReference>
<dbReference type="Pfam" id="PF02378">
    <property type="entry name" value="PTS_EIIC"/>
    <property type="match status" value="1"/>
</dbReference>